<dbReference type="InterPro" id="IPR000873">
    <property type="entry name" value="AMP-dep_synth/lig_dom"/>
</dbReference>
<name>A0A317U234_9GAMM</name>
<evidence type="ECO:0000256" key="14">
    <source>
        <dbReference type="ARBA" id="ARBA00042773"/>
    </source>
</evidence>
<dbReference type="InterPro" id="IPR020845">
    <property type="entry name" value="AMP-binding_CS"/>
</dbReference>
<keyword evidence="9" id="KW-0460">Magnesium</keyword>
<comment type="caution">
    <text evidence="17">The sequence shown here is derived from an EMBL/GenBank/DDBJ whole genome shotgun (WGS) entry which is preliminary data.</text>
</comment>
<evidence type="ECO:0000256" key="5">
    <source>
        <dbReference type="ARBA" id="ARBA00022598"/>
    </source>
</evidence>
<dbReference type="Pfam" id="PF13193">
    <property type="entry name" value="AMP-binding_C"/>
    <property type="match status" value="1"/>
</dbReference>
<dbReference type="PROSITE" id="PS00455">
    <property type="entry name" value="AMP_BINDING"/>
    <property type="match status" value="1"/>
</dbReference>
<dbReference type="SUPFAM" id="SSF56801">
    <property type="entry name" value="Acetyl-CoA synthetase-like"/>
    <property type="match status" value="1"/>
</dbReference>
<evidence type="ECO:0000313" key="18">
    <source>
        <dbReference type="EMBL" id="RUR22781.1"/>
    </source>
</evidence>
<evidence type="ECO:0000259" key="16">
    <source>
        <dbReference type="Pfam" id="PF13193"/>
    </source>
</evidence>
<dbReference type="Pfam" id="PF00501">
    <property type="entry name" value="AMP-binding"/>
    <property type="match status" value="1"/>
</dbReference>
<evidence type="ECO:0000259" key="15">
    <source>
        <dbReference type="Pfam" id="PF00501"/>
    </source>
</evidence>
<evidence type="ECO:0000256" key="12">
    <source>
        <dbReference type="ARBA" id="ARBA00026121"/>
    </source>
</evidence>
<evidence type="ECO:0000313" key="20">
    <source>
        <dbReference type="Proteomes" id="UP000287374"/>
    </source>
</evidence>
<reference evidence="18 20" key="2">
    <citation type="submission" date="2018-12" db="EMBL/GenBank/DDBJ databases">
        <title>Legionella sp,whole genome shotgun sequence.</title>
        <authorList>
            <person name="Wu H."/>
        </authorList>
    </citation>
    <scope>NUCLEOTIDE SEQUENCE [LARGE SCALE GENOMIC DNA]</scope>
    <source>
        <strain evidence="20">km489</strain>
        <strain evidence="18">Km489</strain>
    </source>
</reference>
<feature type="domain" description="AMP-binding enzyme C-terminal" evidence="16">
    <location>
        <begin position="471"/>
        <end position="545"/>
    </location>
</feature>
<evidence type="ECO:0000256" key="3">
    <source>
        <dbReference type="ARBA" id="ARBA00005005"/>
    </source>
</evidence>
<keyword evidence="20" id="KW-1185">Reference proteome</keyword>
<evidence type="ECO:0000256" key="7">
    <source>
        <dbReference type="ARBA" id="ARBA00022832"/>
    </source>
</evidence>
<gene>
    <name evidence="17" type="ORF">DGG96_12585</name>
    <name evidence="18" type="ORF">ELY20_08655</name>
</gene>
<comment type="subcellular location">
    <subcellularLocation>
        <location evidence="2">Membrane</location>
        <topology evidence="2">Peripheral membrane protein</topology>
    </subcellularLocation>
</comment>
<dbReference type="GO" id="GO:0004467">
    <property type="term" value="F:long-chain fatty acid-CoA ligase activity"/>
    <property type="evidence" value="ECO:0007669"/>
    <property type="project" value="UniProtKB-EC"/>
</dbReference>
<comment type="similarity">
    <text evidence="4">Belongs to the ATP-dependent AMP-binding enzyme family.</text>
</comment>
<accession>A0A317U234</accession>
<evidence type="ECO:0000256" key="8">
    <source>
        <dbReference type="ARBA" id="ARBA00022840"/>
    </source>
</evidence>
<dbReference type="Proteomes" id="UP000247152">
    <property type="component" value="Unassembled WGS sequence"/>
</dbReference>
<dbReference type="FunFam" id="3.40.50.12780:FF:000003">
    <property type="entry name" value="Long-chain-fatty-acid--CoA ligase FadD"/>
    <property type="match status" value="1"/>
</dbReference>
<comment type="cofactor">
    <cofactor evidence="1">
        <name>Mg(2+)</name>
        <dbReference type="ChEBI" id="CHEBI:18420"/>
    </cofactor>
</comment>
<reference evidence="17 19" key="1">
    <citation type="submission" date="2018-05" db="EMBL/GenBank/DDBJ databases">
        <title>Legionella qingyii sp.nov., whole genome shotgun sequence.</title>
        <authorList>
            <person name="Wu H."/>
            <person name="Zhu Q."/>
            <person name="Hu C."/>
        </authorList>
    </citation>
    <scope>NUCLEOTIDE SEQUENCE [LARGE SCALE GENOMIC DNA]</scope>
    <source>
        <strain evidence="17 19">HEB18</strain>
    </source>
</reference>
<proteinExistence type="inferred from homology"/>
<keyword evidence="10" id="KW-0443">Lipid metabolism</keyword>
<sequence length="569" mass="62943">MDKRWFEQYQKGVPHEIDPSQYSSLVDLFKESCTRHANKISYSNMGSSITFSELDELSRDFAAYLQQLKLDKGTRVAIMLPNVLQYPVALFGILRAGYVVVNTNPLYTTDELVHQLNDSGAEAIVVLANFAKTVEKGLNSIPTLKHVIVTEIADLFPTPKRLIINSIIKYVKKMVPAYNIPHAVAFNYVLLEGKQAPIHHVDLEHDDIAFLQYTGGTTGVAKGAILTHGNMVSNVLQADAWIRPVIGINGDDIIVTAIPLYHVFSLTANCLTFLKHGARNVLITNPRDMGHFIKEIKKVGFTAITGVNTLFNGLLNQPKFKEVDFSKLKISLAGGMALQKSVALKWREVTKTPVLEAYGLTETSPAAIMNPMNMTEYSGSIGVPIPSTDVVILDDDEHEVPIGTSGEICIKGPQVTPGYWKRPDETALVFTKSGYLKTGDIGKMNEEGFIYLVDRKKDMLLVSGFNVYPNEVEQVIAMHPGVLEVGVVGVIDKESGERVKACVVKKDPDLTEEQVIAYCREHLTAYKVPKIVEFYDELPKTNVGKILRRALKDSHTSPSHPEKKPAVAI</sequence>
<evidence type="ECO:0000313" key="17">
    <source>
        <dbReference type="EMBL" id="PWY55298.1"/>
    </source>
</evidence>
<evidence type="ECO:0000256" key="2">
    <source>
        <dbReference type="ARBA" id="ARBA00004170"/>
    </source>
</evidence>
<evidence type="ECO:0000256" key="4">
    <source>
        <dbReference type="ARBA" id="ARBA00006432"/>
    </source>
</evidence>
<organism evidence="17 19">
    <name type="scientific">Legionella qingyii</name>
    <dbReference type="NCBI Taxonomy" id="2184757"/>
    <lineage>
        <taxon>Bacteria</taxon>
        <taxon>Pseudomonadati</taxon>
        <taxon>Pseudomonadota</taxon>
        <taxon>Gammaproteobacteria</taxon>
        <taxon>Legionellales</taxon>
        <taxon>Legionellaceae</taxon>
        <taxon>Legionella</taxon>
    </lineage>
</organism>
<dbReference type="AlphaFoldDB" id="A0A317U234"/>
<evidence type="ECO:0000256" key="13">
    <source>
        <dbReference type="ARBA" id="ARBA00039545"/>
    </source>
</evidence>
<protein>
    <recommendedName>
        <fullName evidence="13">Long-chain-fatty-acid--CoA ligase</fullName>
        <ecNumber evidence="12">6.2.1.3</ecNumber>
    </recommendedName>
    <alternativeName>
        <fullName evidence="14">Long-chain acyl-CoA synthetase</fullName>
    </alternativeName>
</protein>
<dbReference type="InterPro" id="IPR042099">
    <property type="entry name" value="ANL_N_sf"/>
</dbReference>
<dbReference type="PANTHER" id="PTHR43767">
    <property type="entry name" value="LONG-CHAIN-FATTY-ACID--COA LIGASE"/>
    <property type="match status" value="1"/>
</dbReference>
<dbReference type="CDD" id="cd05936">
    <property type="entry name" value="FC-FACS_FadD_like"/>
    <property type="match status" value="1"/>
</dbReference>
<dbReference type="PANTHER" id="PTHR43767:SF8">
    <property type="entry name" value="LONG-CHAIN-FATTY-ACID--COA LIGASE"/>
    <property type="match status" value="1"/>
</dbReference>
<keyword evidence="11" id="KW-0472">Membrane</keyword>
<comment type="pathway">
    <text evidence="3">Lipid metabolism; fatty acid beta-oxidation.</text>
</comment>
<dbReference type="InterPro" id="IPR025110">
    <property type="entry name" value="AMP-bd_C"/>
</dbReference>
<dbReference type="EMBL" id="RZGX01000010">
    <property type="protein sequence ID" value="RUR22781.1"/>
    <property type="molecule type" value="Genomic_DNA"/>
</dbReference>
<evidence type="ECO:0000313" key="19">
    <source>
        <dbReference type="Proteomes" id="UP000247152"/>
    </source>
</evidence>
<dbReference type="EMBL" id="QHJG01000020">
    <property type="protein sequence ID" value="PWY55298.1"/>
    <property type="molecule type" value="Genomic_DNA"/>
</dbReference>
<keyword evidence="7" id="KW-0276">Fatty acid metabolism</keyword>
<dbReference type="EC" id="6.2.1.3" evidence="12"/>
<evidence type="ECO:0000256" key="6">
    <source>
        <dbReference type="ARBA" id="ARBA00022741"/>
    </source>
</evidence>
<keyword evidence="6" id="KW-0547">Nucleotide-binding</keyword>
<dbReference type="RefSeq" id="WP_110143016.1">
    <property type="nucleotide sequence ID" value="NZ_QHJG01000020.1"/>
</dbReference>
<evidence type="ECO:0000256" key="9">
    <source>
        <dbReference type="ARBA" id="ARBA00022842"/>
    </source>
</evidence>
<dbReference type="FunFam" id="3.30.300.30:FF:000006">
    <property type="entry name" value="Long-chain-fatty-acid--CoA ligase FadD"/>
    <property type="match status" value="1"/>
</dbReference>
<evidence type="ECO:0000256" key="10">
    <source>
        <dbReference type="ARBA" id="ARBA00023098"/>
    </source>
</evidence>
<evidence type="ECO:0000256" key="11">
    <source>
        <dbReference type="ARBA" id="ARBA00023136"/>
    </source>
</evidence>
<dbReference type="Gene3D" id="3.30.300.30">
    <property type="match status" value="1"/>
</dbReference>
<feature type="domain" description="AMP-dependent synthetase/ligase" evidence="15">
    <location>
        <begin position="29"/>
        <end position="420"/>
    </location>
</feature>
<dbReference type="InterPro" id="IPR050237">
    <property type="entry name" value="ATP-dep_AMP-bd_enzyme"/>
</dbReference>
<dbReference type="GO" id="GO:0005524">
    <property type="term" value="F:ATP binding"/>
    <property type="evidence" value="ECO:0007669"/>
    <property type="project" value="UniProtKB-KW"/>
</dbReference>
<dbReference type="GO" id="GO:0016020">
    <property type="term" value="C:membrane"/>
    <property type="evidence" value="ECO:0007669"/>
    <property type="project" value="UniProtKB-SubCell"/>
</dbReference>
<dbReference type="InterPro" id="IPR045851">
    <property type="entry name" value="AMP-bd_C_sf"/>
</dbReference>
<dbReference type="Gene3D" id="3.40.50.12780">
    <property type="entry name" value="N-terminal domain of ligase-like"/>
    <property type="match status" value="1"/>
</dbReference>
<keyword evidence="8" id="KW-0067">ATP-binding</keyword>
<dbReference type="Proteomes" id="UP000287374">
    <property type="component" value="Unassembled WGS sequence"/>
</dbReference>
<dbReference type="OrthoDB" id="9803968at2"/>
<keyword evidence="5 17" id="KW-0436">Ligase</keyword>
<evidence type="ECO:0000256" key="1">
    <source>
        <dbReference type="ARBA" id="ARBA00001946"/>
    </source>
</evidence>